<reference evidence="7" key="1">
    <citation type="submission" date="2023-03" db="EMBL/GenBank/DDBJ databases">
        <authorList>
            <person name="Steffen K."/>
            <person name="Cardenas P."/>
        </authorList>
    </citation>
    <scope>NUCLEOTIDE SEQUENCE</scope>
</reference>
<keyword evidence="8" id="KW-1185">Reference proteome</keyword>
<feature type="compositionally biased region" description="Low complexity" evidence="5">
    <location>
        <begin position="756"/>
        <end position="765"/>
    </location>
</feature>
<evidence type="ECO:0000256" key="4">
    <source>
        <dbReference type="ARBA" id="ARBA00023242"/>
    </source>
</evidence>
<dbReference type="SUPFAM" id="SSF50353">
    <property type="entry name" value="Cytokine"/>
    <property type="match status" value="2"/>
</dbReference>
<sequence>MASMDEVSAPPLPAYPTTTGENSDQVSTYPTCQSINNTAVKAEVTGQISEMTISDQPTSAESGGRIDPSGPSTVMEMFQDGVVVVLQSVASRHTLCVSGGEISGKGIRDAFSQFRVHTLPSGRIALQNVGNADNWLTVYEGRTLGSGSGGPYAEFVLHEIEGKYVALESGFYPGQHVGVCENGELQPPSETPARHRASLFIPFPQFSTPPATTWVEPAPRPGELPPPYPGPPQGGVFGGGIKGTEAAHPSVAQPALPLYQPPSHMFQPAGPSFLQPPAPGAMVHPPDHSIPTHPAIPLGYELMDLFYKFNSLHLVPREDSHLTDHPVAVTHGVLEKRTKLKTGGNFQSPASELIAETSPDGNVALRNPASGKTLCCNSQMKLFMGDDVYAYGAEHLFTVRGIHGAIVALESVQFPTHFVSANGKNGTLILERQELKAYCVQFTVYVSRFKGPYSQVLTSPFSSGHPSIVSKLKDRSVIQLFSNPERMYLCLGRKVHSTDVEEEGTFLLFRDRGMGRVSFTSYFGGKHLKIDHNGHLSTDSQEKHTDFYVRECPRGTLLFESIVFPQEVIKMSVGKKKNKRIVNQFAVFLLDRNKTQGMVGQKTIPNQLSISHSIPLFDWAEQALFSEGSVVLLQSLASERGLCVKHGRVSGTGIRDPHSQFVVYIRRYGRIALQSVAYPNKWLQIRDGETGAGGGRMEFAEFNVHEVGDSFVALESAVYPGQHVGIREDGELKSAAETPPMDPSSFFIPFLHSSASGSAGLSQSQNPRESRQPPNQQGLPPGWEPARTADGREYFINHTTRATSWTSPSLDPAPPTGYSIQDLFRGNSVLIVPVSATTRDYDSAMTVQTSDALLSMMSYPKWVASAQNAGPDYANANCIVTPTVMLKGDVMLMTHSGMVWVNKAKKVFVMKNPLDRGINELFIVHHIRESIVAFESVMFPGYFLSVDGPGRAAILEAIGHRAFGFTQLCVQFIVRVVKFGSNSRQRALSPFSRKVASVEKLVDRAVVQFYHKPSQLFLGVHKSEVTLIDDEEDNKTFWEYHDRGMGRLSLTLRGSHKTLAMGHNGALCTVGGLGSVESSDFRVLECPTGELILESSRNTGDYVSLWSSKYRIKVKKFSVYLLDVGSNSKLTPRDAIN</sequence>
<feature type="region of interest" description="Disordered" evidence="5">
    <location>
        <begin position="756"/>
        <end position="788"/>
    </location>
</feature>
<dbReference type="PANTHER" id="PTHR17616">
    <property type="entry name" value="YES-ASSOCIATED PROTEIN YAP1 FAMILY MEMBER"/>
    <property type="match status" value="1"/>
</dbReference>
<dbReference type="GO" id="GO:0003713">
    <property type="term" value="F:transcription coactivator activity"/>
    <property type="evidence" value="ECO:0007669"/>
    <property type="project" value="TreeGrafter"/>
</dbReference>
<evidence type="ECO:0000259" key="6">
    <source>
        <dbReference type="PROSITE" id="PS50020"/>
    </source>
</evidence>
<feature type="compositionally biased region" description="Polar residues" evidence="5">
    <location>
        <begin position="16"/>
        <end position="30"/>
    </location>
</feature>
<dbReference type="Proteomes" id="UP001174909">
    <property type="component" value="Unassembled WGS sequence"/>
</dbReference>
<protein>
    <recommendedName>
        <fullName evidence="6">WW domain-containing protein</fullName>
    </recommendedName>
</protein>
<dbReference type="EMBL" id="CASHTH010003290">
    <property type="protein sequence ID" value="CAI8042889.1"/>
    <property type="molecule type" value="Genomic_DNA"/>
</dbReference>
<accession>A0AA35T7X1</accession>
<feature type="region of interest" description="Disordered" evidence="5">
    <location>
        <begin position="1"/>
        <end position="30"/>
    </location>
</feature>
<dbReference type="InterPro" id="IPR001202">
    <property type="entry name" value="WW_dom"/>
</dbReference>
<dbReference type="GO" id="GO:0005737">
    <property type="term" value="C:cytoplasm"/>
    <property type="evidence" value="ECO:0007669"/>
    <property type="project" value="UniProtKB-SubCell"/>
</dbReference>
<dbReference type="SMART" id="SM00456">
    <property type="entry name" value="WW"/>
    <property type="match status" value="1"/>
</dbReference>
<evidence type="ECO:0000256" key="5">
    <source>
        <dbReference type="SAM" id="MobiDB-lite"/>
    </source>
</evidence>
<dbReference type="InterPro" id="IPR051583">
    <property type="entry name" value="YAP1"/>
</dbReference>
<dbReference type="InterPro" id="IPR008996">
    <property type="entry name" value="IL1/FGF"/>
</dbReference>
<dbReference type="Gene3D" id="2.20.70.10">
    <property type="match status" value="1"/>
</dbReference>
<dbReference type="PROSITE" id="PS50020">
    <property type="entry name" value="WW_DOMAIN_2"/>
    <property type="match status" value="1"/>
</dbReference>
<dbReference type="GO" id="GO:0005634">
    <property type="term" value="C:nucleus"/>
    <property type="evidence" value="ECO:0007669"/>
    <property type="project" value="UniProtKB-SubCell"/>
</dbReference>
<feature type="domain" description="WW" evidence="6">
    <location>
        <begin position="777"/>
        <end position="810"/>
    </location>
</feature>
<dbReference type="GO" id="GO:0035329">
    <property type="term" value="P:hippo signaling"/>
    <property type="evidence" value="ECO:0007669"/>
    <property type="project" value="TreeGrafter"/>
</dbReference>
<proteinExistence type="predicted"/>
<dbReference type="CDD" id="cd00201">
    <property type="entry name" value="WW"/>
    <property type="match status" value="1"/>
</dbReference>
<dbReference type="GO" id="GO:0045944">
    <property type="term" value="P:positive regulation of transcription by RNA polymerase II"/>
    <property type="evidence" value="ECO:0007669"/>
    <property type="project" value="TreeGrafter"/>
</dbReference>
<name>A0AA35T7X1_GEOBA</name>
<gene>
    <name evidence="7" type="ORF">GBAR_LOCUS23789</name>
</gene>
<organism evidence="7 8">
    <name type="scientific">Geodia barretti</name>
    <name type="common">Barrett's horny sponge</name>
    <dbReference type="NCBI Taxonomy" id="519541"/>
    <lineage>
        <taxon>Eukaryota</taxon>
        <taxon>Metazoa</taxon>
        <taxon>Porifera</taxon>
        <taxon>Demospongiae</taxon>
        <taxon>Heteroscleromorpha</taxon>
        <taxon>Tetractinellida</taxon>
        <taxon>Astrophorina</taxon>
        <taxon>Geodiidae</taxon>
        <taxon>Geodia</taxon>
    </lineage>
</organism>
<comment type="caution">
    <text evidence="7">The sequence shown here is derived from an EMBL/GenBank/DDBJ whole genome shotgun (WGS) entry which is preliminary data.</text>
</comment>
<comment type="subcellular location">
    <subcellularLocation>
        <location evidence="2">Cytoplasm</location>
    </subcellularLocation>
    <subcellularLocation>
        <location evidence="1">Nucleus</location>
    </subcellularLocation>
</comment>
<evidence type="ECO:0000256" key="2">
    <source>
        <dbReference type="ARBA" id="ARBA00004496"/>
    </source>
</evidence>
<dbReference type="InterPro" id="IPR036020">
    <property type="entry name" value="WW_dom_sf"/>
</dbReference>
<evidence type="ECO:0000313" key="8">
    <source>
        <dbReference type="Proteomes" id="UP001174909"/>
    </source>
</evidence>
<evidence type="ECO:0000256" key="3">
    <source>
        <dbReference type="ARBA" id="ARBA00022490"/>
    </source>
</evidence>
<dbReference type="SUPFAM" id="SSF51045">
    <property type="entry name" value="WW domain"/>
    <property type="match status" value="1"/>
</dbReference>
<evidence type="ECO:0000313" key="7">
    <source>
        <dbReference type="EMBL" id="CAI8042889.1"/>
    </source>
</evidence>
<dbReference type="Pfam" id="PF00397">
    <property type="entry name" value="WW"/>
    <property type="match status" value="1"/>
</dbReference>
<dbReference type="AlphaFoldDB" id="A0AA35T7X1"/>
<keyword evidence="4" id="KW-0539">Nucleus</keyword>
<dbReference type="PANTHER" id="PTHR17616:SF8">
    <property type="entry name" value="TRANSCRIPTIONAL COACTIVATOR YORKIE"/>
    <property type="match status" value="1"/>
</dbReference>
<keyword evidence="3" id="KW-0963">Cytoplasm</keyword>
<evidence type="ECO:0000256" key="1">
    <source>
        <dbReference type="ARBA" id="ARBA00004123"/>
    </source>
</evidence>